<name>C1FFI7_MICCC</name>
<organism evidence="9 10">
    <name type="scientific">Micromonas commoda (strain RCC299 / NOUM17 / CCMP2709)</name>
    <name type="common">Picoplanktonic green alga</name>
    <dbReference type="NCBI Taxonomy" id="296587"/>
    <lineage>
        <taxon>Eukaryota</taxon>
        <taxon>Viridiplantae</taxon>
        <taxon>Chlorophyta</taxon>
        <taxon>Mamiellophyceae</taxon>
        <taxon>Mamiellales</taxon>
        <taxon>Mamiellaceae</taxon>
        <taxon>Micromonas</taxon>
    </lineage>
</organism>
<keyword evidence="6" id="KW-0653">Protein transport</keyword>
<sequence>MDALKHKVHTAYKGVAESLMTTRTTSAFLEKGVVTPEEFVVAGDYLVEQCPTWSWQGGDAKSAKSYLPEDKQFLVTRNVPCLKRARAMEEYAGKEEHLSGEDEGWVAAGGDGNGGSKDDDAPDMDEIPDISALRVDSRAKEDQNDDDDDADIPDMDDFDMCGDEEDDASALPSSRAVTTVTTADDAGHILKTRTYDLSITYDKYYQTPRVWLNGYDERRRALDPTKALEDISAEHAKKTVTIDPHPHTSVPSASIHPCKHAPVMKKLIESMGGDAAPSVEHYLFVFLKFIASVVPTIEYDYTASASLR</sequence>
<dbReference type="GO" id="GO:0000422">
    <property type="term" value="P:autophagy of mitochondrion"/>
    <property type="evidence" value="ECO:0007669"/>
    <property type="project" value="TreeGrafter"/>
</dbReference>
<evidence type="ECO:0000256" key="8">
    <source>
        <dbReference type="SAM" id="MobiDB-lite"/>
    </source>
</evidence>
<dbReference type="GO" id="GO:0044804">
    <property type="term" value="P:nucleophagy"/>
    <property type="evidence" value="ECO:0007669"/>
    <property type="project" value="TreeGrafter"/>
</dbReference>
<dbReference type="InParanoid" id="C1FFI7"/>
<reference evidence="9 10" key="1">
    <citation type="journal article" date="2009" name="Science">
        <title>Green evolution and dynamic adaptations revealed by genomes of the marine picoeukaryotes Micromonas.</title>
        <authorList>
            <person name="Worden A.Z."/>
            <person name="Lee J.H."/>
            <person name="Mock T."/>
            <person name="Rouze P."/>
            <person name="Simmons M.P."/>
            <person name="Aerts A.L."/>
            <person name="Allen A.E."/>
            <person name="Cuvelier M.L."/>
            <person name="Derelle E."/>
            <person name="Everett M.V."/>
            <person name="Foulon E."/>
            <person name="Grimwood J."/>
            <person name="Gundlach H."/>
            <person name="Henrissat B."/>
            <person name="Napoli C."/>
            <person name="McDonald S.M."/>
            <person name="Parker M.S."/>
            <person name="Rombauts S."/>
            <person name="Salamov A."/>
            <person name="Von Dassow P."/>
            <person name="Badger J.H."/>
            <person name="Coutinho P.M."/>
            <person name="Demir E."/>
            <person name="Dubchak I."/>
            <person name="Gentemann C."/>
            <person name="Eikrem W."/>
            <person name="Gready J.E."/>
            <person name="John U."/>
            <person name="Lanier W."/>
            <person name="Lindquist E.A."/>
            <person name="Lucas S."/>
            <person name="Mayer K.F."/>
            <person name="Moreau H."/>
            <person name="Not F."/>
            <person name="Otillar R."/>
            <person name="Panaud O."/>
            <person name="Pangilinan J."/>
            <person name="Paulsen I."/>
            <person name="Piegu B."/>
            <person name="Poliakov A."/>
            <person name="Robbens S."/>
            <person name="Schmutz J."/>
            <person name="Toulza E."/>
            <person name="Wyss T."/>
            <person name="Zelensky A."/>
            <person name="Zhou K."/>
            <person name="Armbrust E.V."/>
            <person name="Bhattacharya D."/>
            <person name="Goodenough U.W."/>
            <person name="Van de Peer Y."/>
            <person name="Grigoriev I.V."/>
        </authorList>
    </citation>
    <scope>NUCLEOTIDE SEQUENCE [LARGE SCALE GENOMIC DNA]</scope>
    <source>
        <strain evidence="10">RCC299 / NOUM17</strain>
    </source>
</reference>
<dbReference type="GeneID" id="8245470"/>
<dbReference type="EMBL" id="CP001575">
    <property type="protein sequence ID" value="ACO69377.1"/>
    <property type="molecule type" value="Genomic_DNA"/>
</dbReference>
<keyword evidence="5" id="KW-0833">Ubl conjugation pathway</keyword>
<dbReference type="OrthoDB" id="1584384at2759"/>
<dbReference type="GO" id="GO:0005829">
    <property type="term" value="C:cytosol"/>
    <property type="evidence" value="ECO:0007669"/>
    <property type="project" value="TreeGrafter"/>
</dbReference>
<feature type="compositionally biased region" description="Acidic residues" evidence="8">
    <location>
        <begin position="143"/>
        <end position="168"/>
    </location>
</feature>
<keyword evidence="3" id="KW-0813">Transport</keyword>
<dbReference type="Pfam" id="PF03987">
    <property type="entry name" value="Autophagy_act_C"/>
    <property type="match status" value="1"/>
</dbReference>
<evidence type="ECO:0000256" key="2">
    <source>
        <dbReference type="ARBA" id="ARBA00007683"/>
    </source>
</evidence>
<dbReference type="KEGG" id="mis:MICPUN_60529"/>
<comment type="similarity">
    <text evidence="2">Belongs to the ATG3 family.</text>
</comment>
<evidence type="ECO:0000256" key="3">
    <source>
        <dbReference type="ARBA" id="ARBA00022448"/>
    </source>
</evidence>
<comment type="subcellular location">
    <subcellularLocation>
        <location evidence="1">Cytoplasm</location>
    </subcellularLocation>
</comment>
<evidence type="ECO:0000313" key="10">
    <source>
        <dbReference type="Proteomes" id="UP000002009"/>
    </source>
</evidence>
<evidence type="ECO:0000256" key="1">
    <source>
        <dbReference type="ARBA" id="ARBA00004496"/>
    </source>
</evidence>
<evidence type="ECO:0000313" key="9">
    <source>
        <dbReference type="EMBL" id="ACO69377.1"/>
    </source>
</evidence>
<evidence type="ECO:0000256" key="6">
    <source>
        <dbReference type="ARBA" id="ARBA00022927"/>
    </source>
</evidence>
<dbReference type="STRING" id="296587.C1FFI7"/>
<dbReference type="eggNOG" id="KOG2981">
    <property type="taxonomic scope" value="Eukaryota"/>
</dbReference>
<dbReference type="GO" id="GO:0000045">
    <property type="term" value="P:autophagosome assembly"/>
    <property type="evidence" value="ECO:0007669"/>
    <property type="project" value="TreeGrafter"/>
</dbReference>
<proteinExistence type="inferred from homology"/>
<dbReference type="AlphaFoldDB" id="C1FFI7"/>
<keyword evidence="7" id="KW-0072">Autophagy</keyword>
<dbReference type="GO" id="GO:0019776">
    <property type="term" value="F:Atg8-family ligase activity"/>
    <property type="evidence" value="ECO:0007669"/>
    <property type="project" value="TreeGrafter"/>
</dbReference>
<dbReference type="InterPro" id="IPR007135">
    <property type="entry name" value="Atg3/Atg10"/>
</dbReference>
<dbReference type="PANTHER" id="PTHR12866">
    <property type="entry name" value="UBIQUITIN-LIKE-CONJUGATING ENZYME ATG3"/>
    <property type="match status" value="1"/>
</dbReference>
<dbReference type="OMA" id="HCPTWSW"/>
<feature type="region of interest" description="Disordered" evidence="8">
    <location>
        <begin position="93"/>
        <end position="170"/>
    </location>
</feature>
<evidence type="ECO:0000256" key="4">
    <source>
        <dbReference type="ARBA" id="ARBA00022490"/>
    </source>
</evidence>
<accession>C1FFI7</accession>
<keyword evidence="10" id="KW-1185">Reference proteome</keyword>
<gene>
    <name evidence="9" type="ORF">MICPUN_60529</name>
</gene>
<dbReference type="GO" id="GO:0000407">
    <property type="term" value="C:phagophore assembly site"/>
    <property type="evidence" value="ECO:0007669"/>
    <property type="project" value="TreeGrafter"/>
</dbReference>
<dbReference type="Gene3D" id="3.30.1460.50">
    <property type="match status" value="1"/>
</dbReference>
<keyword evidence="4" id="KW-0963">Cytoplasm</keyword>
<dbReference type="GO" id="GO:0015031">
    <property type="term" value="P:protein transport"/>
    <property type="evidence" value="ECO:0007669"/>
    <property type="project" value="UniProtKB-KW"/>
</dbReference>
<evidence type="ECO:0000256" key="5">
    <source>
        <dbReference type="ARBA" id="ARBA00022786"/>
    </source>
</evidence>
<dbReference type="PANTHER" id="PTHR12866:SF2">
    <property type="entry name" value="UBIQUITIN-LIKE-CONJUGATING ENZYME ATG3"/>
    <property type="match status" value="1"/>
</dbReference>
<evidence type="ECO:0000256" key="7">
    <source>
        <dbReference type="ARBA" id="ARBA00023006"/>
    </source>
</evidence>
<dbReference type="RefSeq" id="XP_002508119.1">
    <property type="nucleotide sequence ID" value="XM_002508073.1"/>
</dbReference>
<dbReference type="FunCoup" id="C1FFI7">
    <property type="interactions" value="1989"/>
</dbReference>
<dbReference type="Proteomes" id="UP000002009">
    <property type="component" value="Chromosome 8"/>
</dbReference>
<protein>
    <submittedName>
        <fullName evidence="9">Uncharacterized protein</fullName>
    </submittedName>
</protein>
<dbReference type="GO" id="GO:0061723">
    <property type="term" value="P:glycophagy"/>
    <property type="evidence" value="ECO:0007669"/>
    <property type="project" value="TreeGrafter"/>
</dbReference>